<keyword evidence="3" id="KW-0235">DNA replication</keyword>
<dbReference type="SUPFAM" id="SSF52540">
    <property type="entry name" value="P-loop containing nucleoside triphosphate hydrolases"/>
    <property type="match status" value="1"/>
</dbReference>
<evidence type="ECO:0000256" key="11">
    <source>
        <dbReference type="ARBA" id="ARBA00048778"/>
    </source>
</evidence>
<comment type="similarity">
    <text evidence="8">Belongs to the DnaC family.</text>
</comment>
<evidence type="ECO:0000256" key="4">
    <source>
        <dbReference type="ARBA" id="ARBA00022741"/>
    </source>
</evidence>
<evidence type="ECO:0000256" key="5">
    <source>
        <dbReference type="ARBA" id="ARBA00022801"/>
    </source>
</evidence>
<organism evidence="13 14">
    <name type="scientific">Rheinheimera salexigens</name>
    <dbReference type="NCBI Taxonomy" id="1628148"/>
    <lineage>
        <taxon>Bacteria</taxon>
        <taxon>Pseudomonadati</taxon>
        <taxon>Pseudomonadota</taxon>
        <taxon>Gammaproteobacteria</taxon>
        <taxon>Chromatiales</taxon>
        <taxon>Chromatiaceae</taxon>
        <taxon>Rheinheimera</taxon>
    </lineage>
</organism>
<evidence type="ECO:0000256" key="9">
    <source>
        <dbReference type="ARBA" id="ARBA00044977"/>
    </source>
</evidence>
<name>A0A1E7Q7M6_9GAMM</name>
<evidence type="ECO:0000256" key="6">
    <source>
        <dbReference type="ARBA" id="ARBA00022840"/>
    </source>
</evidence>
<dbReference type="Gene3D" id="3.40.50.300">
    <property type="entry name" value="P-loop containing nucleotide triphosphate hydrolases"/>
    <property type="match status" value="1"/>
</dbReference>
<dbReference type="GO" id="GO:0016787">
    <property type="term" value="F:hydrolase activity"/>
    <property type="evidence" value="ECO:0007669"/>
    <property type="project" value="UniProtKB-KW"/>
</dbReference>
<comment type="similarity">
    <text evidence="1">Belongs to the IS21/IS1162 putative ATP-binding protein family.</text>
</comment>
<gene>
    <name evidence="13" type="ORF">BI198_11065</name>
</gene>
<keyword evidence="4" id="KW-0547">Nucleotide-binding</keyword>
<accession>A0A1E7Q7M6</accession>
<dbReference type="EMBL" id="MKEK01000001">
    <property type="protein sequence ID" value="OEY70048.1"/>
    <property type="molecule type" value="Genomic_DNA"/>
</dbReference>
<dbReference type="InterPro" id="IPR027417">
    <property type="entry name" value="P-loop_NTPase"/>
</dbReference>
<feature type="domain" description="AAA+ ATPase" evidence="12">
    <location>
        <begin position="100"/>
        <end position="234"/>
    </location>
</feature>
<dbReference type="PANTHER" id="PTHR30050">
    <property type="entry name" value="CHROMOSOMAL REPLICATION INITIATOR PROTEIN DNAA"/>
    <property type="match status" value="1"/>
</dbReference>
<dbReference type="OrthoDB" id="9773429at2"/>
<dbReference type="NCBIfam" id="NF006616">
    <property type="entry name" value="PRK09183.1"/>
    <property type="match status" value="1"/>
</dbReference>
<sequence length="257" mass="28777">MNLQLSRISALSAELQLAGIDTNACDLAQQAAKEEWDYLSFLEQALLCEKRSRHQRKQHMFTRMAGFPGNKTLEGFDFSFATGVPKKQVTELASLSFIERQENVVMLGPSGVGKTHIAIALGYKAVQAGIKTRFISASDLILQLATAQRQENYKQVMQRSVIAPRLLIIDEIGYLPFNAHEAKLLFDVIAKRYEKGSVILTSNLPFGQWGQVFANDTALTSAMLDRVLHHSHILQIKGDSYRIKEKKQAGLMDKPKE</sequence>
<proteinExistence type="inferred from homology"/>
<dbReference type="GO" id="GO:0006269">
    <property type="term" value="P:DNA replication, synthesis of primer"/>
    <property type="evidence" value="ECO:0007669"/>
    <property type="project" value="UniProtKB-KW"/>
</dbReference>
<dbReference type="RefSeq" id="WP_070049612.1">
    <property type="nucleotide sequence ID" value="NZ_CBCSDO010000023.1"/>
</dbReference>
<dbReference type="SMART" id="SM00382">
    <property type="entry name" value="AAA"/>
    <property type="match status" value="1"/>
</dbReference>
<dbReference type="NCBIfam" id="NF038214">
    <property type="entry name" value="IS21_help_AAA"/>
    <property type="match status" value="1"/>
</dbReference>
<dbReference type="InterPro" id="IPR003593">
    <property type="entry name" value="AAA+_ATPase"/>
</dbReference>
<dbReference type="AlphaFoldDB" id="A0A1E7Q7M6"/>
<evidence type="ECO:0000313" key="13">
    <source>
        <dbReference type="EMBL" id="OEY70048.1"/>
    </source>
</evidence>
<keyword evidence="14" id="KW-1185">Reference proteome</keyword>
<comment type="caution">
    <text evidence="13">The sequence shown here is derived from an EMBL/GenBank/DDBJ whole genome shotgun (WGS) entry which is preliminary data.</text>
</comment>
<dbReference type="FunFam" id="3.40.50.300:FF:000606">
    <property type="entry name" value="IS100 transposase orfB"/>
    <property type="match status" value="1"/>
</dbReference>
<evidence type="ECO:0000256" key="1">
    <source>
        <dbReference type="ARBA" id="ARBA00008059"/>
    </source>
</evidence>
<dbReference type="PANTHER" id="PTHR30050:SF9">
    <property type="entry name" value="DNA REPLICATION PROTEIN DNAC"/>
    <property type="match status" value="1"/>
</dbReference>
<protein>
    <recommendedName>
        <fullName evidence="9">Replicative helicase loader DnaC</fullName>
    </recommendedName>
    <alternativeName>
        <fullName evidence="10">DNA replication protein DnaC</fullName>
    </alternativeName>
</protein>
<evidence type="ECO:0000313" key="14">
    <source>
        <dbReference type="Proteomes" id="UP000242258"/>
    </source>
</evidence>
<keyword evidence="2" id="KW-0639">Primosome</keyword>
<keyword evidence="7" id="KW-0238">DNA-binding</keyword>
<evidence type="ECO:0000256" key="7">
    <source>
        <dbReference type="ARBA" id="ARBA00023125"/>
    </source>
</evidence>
<evidence type="ECO:0000256" key="3">
    <source>
        <dbReference type="ARBA" id="ARBA00022705"/>
    </source>
</evidence>
<keyword evidence="5" id="KW-0378">Hydrolase</keyword>
<keyword evidence="6" id="KW-0067">ATP-binding</keyword>
<dbReference type="CDD" id="cd00009">
    <property type="entry name" value="AAA"/>
    <property type="match status" value="1"/>
</dbReference>
<dbReference type="STRING" id="1628148.BI198_11065"/>
<dbReference type="PIRSF" id="PIRSF003073">
    <property type="entry name" value="DNAC_TnpB_IstB"/>
    <property type="match status" value="1"/>
</dbReference>
<dbReference type="GO" id="GO:0005524">
    <property type="term" value="F:ATP binding"/>
    <property type="evidence" value="ECO:0007669"/>
    <property type="project" value="UniProtKB-KW"/>
</dbReference>
<reference evidence="14" key="1">
    <citation type="submission" date="2016-09" db="EMBL/GenBank/DDBJ databases">
        <authorList>
            <person name="Wan X."/>
            <person name="Hou S."/>
        </authorList>
    </citation>
    <scope>NUCLEOTIDE SEQUENCE [LARGE SCALE GENOMIC DNA]</scope>
    <source>
        <strain evidence="14">KH87</strain>
    </source>
</reference>
<dbReference type="Proteomes" id="UP000242258">
    <property type="component" value="Unassembled WGS sequence"/>
</dbReference>
<dbReference type="GO" id="GO:1990077">
    <property type="term" value="C:primosome complex"/>
    <property type="evidence" value="ECO:0007669"/>
    <property type="project" value="UniProtKB-KW"/>
</dbReference>
<evidence type="ECO:0000256" key="8">
    <source>
        <dbReference type="ARBA" id="ARBA00038338"/>
    </source>
</evidence>
<dbReference type="InterPro" id="IPR002611">
    <property type="entry name" value="IstB_ATP-bd"/>
</dbReference>
<evidence type="ECO:0000259" key="12">
    <source>
        <dbReference type="SMART" id="SM00382"/>
    </source>
</evidence>
<dbReference type="Pfam" id="PF01695">
    <property type="entry name" value="IstB_IS21"/>
    <property type="match status" value="1"/>
</dbReference>
<dbReference type="GO" id="GO:0003677">
    <property type="term" value="F:DNA binding"/>
    <property type="evidence" value="ECO:0007669"/>
    <property type="project" value="UniProtKB-KW"/>
</dbReference>
<evidence type="ECO:0000256" key="2">
    <source>
        <dbReference type="ARBA" id="ARBA00022515"/>
    </source>
</evidence>
<comment type="catalytic activity">
    <reaction evidence="11">
        <text>ATP + H2O = ADP + phosphate + H(+)</text>
        <dbReference type="Rhea" id="RHEA:13065"/>
        <dbReference type="ChEBI" id="CHEBI:15377"/>
        <dbReference type="ChEBI" id="CHEBI:15378"/>
        <dbReference type="ChEBI" id="CHEBI:30616"/>
        <dbReference type="ChEBI" id="CHEBI:43474"/>
        <dbReference type="ChEBI" id="CHEBI:456216"/>
    </reaction>
    <physiologicalReaction direction="left-to-right" evidence="11">
        <dbReference type="Rhea" id="RHEA:13066"/>
    </physiologicalReaction>
</comment>
<evidence type="ECO:0000256" key="10">
    <source>
        <dbReference type="ARBA" id="ARBA00045009"/>
    </source>
</evidence>
<dbReference type="InterPro" id="IPR047661">
    <property type="entry name" value="IstB"/>
</dbReference>
<dbReference type="InterPro" id="IPR028350">
    <property type="entry name" value="DNAC/IstB-like"/>
</dbReference>